<gene>
    <name evidence="8" type="ORF">AMD01_06945</name>
</gene>
<dbReference type="STRING" id="284581.AMD01_06945"/>
<protein>
    <submittedName>
        <fullName evidence="8">Oxidoreductase</fullName>
    </submittedName>
</protein>
<comment type="subcellular location">
    <subcellularLocation>
        <location evidence="1">Cell membrane</location>
        <topology evidence="1">Multi-pass membrane protein</topology>
    </subcellularLocation>
</comment>
<dbReference type="PATRIC" id="fig|284581.3.peg.1270"/>
<evidence type="ECO:0000256" key="4">
    <source>
        <dbReference type="ARBA" id="ARBA00022692"/>
    </source>
</evidence>
<organism evidence="8 9">
    <name type="scientific">Priestia koreensis</name>
    <dbReference type="NCBI Taxonomy" id="284581"/>
    <lineage>
        <taxon>Bacteria</taxon>
        <taxon>Bacillati</taxon>
        <taxon>Bacillota</taxon>
        <taxon>Bacilli</taxon>
        <taxon>Bacillales</taxon>
        <taxon>Bacillaceae</taxon>
        <taxon>Priestia</taxon>
    </lineage>
</organism>
<reference evidence="9" key="1">
    <citation type="submission" date="2015-08" db="EMBL/GenBank/DDBJ databases">
        <title>Fjat-14210 dsm16467.</title>
        <authorList>
            <person name="Liu B."/>
            <person name="Wang J."/>
            <person name="Zhu Y."/>
            <person name="Liu G."/>
            <person name="Chen Q."/>
            <person name="Chen Z."/>
            <person name="Lan J."/>
            <person name="Che J."/>
            <person name="Ge C."/>
            <person name="Shi H."/>
            <person name="Pan Z."/>
            <person name="Liu X."/>
        </authorList>
    </citation>
    <scope>NUCLEOTIDE SEQUENCE [LARGE SCALE GENOMIC DNA]</scope>
    <source>
        <strain evidence="9">DSM 16467</strain>
    </source>
</reference>
<feature type="transmembrane region" description="Helical" evidence="7">
    <location>
        <begin position="48"/>
        <end position="67"/>
    </location>
</feature>
<dbReference type="PANTHER" id="PTHR33452">
    <property type="entry name" value="OXIDOREDUCTASE CATD-RELATED"/>
    <property type="match status" value="1"/>
</dbReference>
<comment type="similarity">
    <text evidence="2">Belongs to the DoxX family.</text>
</comment>
<evidence type="ECO:0000313" key="8">
    <source>
        <dbReference type="EMBL" id="KOO47088.1"/>
    </source>
</evidence>
<dbReference type="InterPro" id="IPR032808">
    <property type="entry name" value="DoxX"/>
</dbReference>
<keyword evidence="4 7" id="KW-0812">Transmembrane</keyword>
<dbReference type="EMBL" id="LILC01000010">
    <property type="protein sequence ID" value="KOO47088.1"/>
    <property type="molecule type" value="Genomic_DNA"/>
</dbReference>
<accession>A0A0M0L8U5</accession>
<dbReference type="InterPro" id="IPR051907">
    <property type="entry name" value="DoxX-like_oxidoreductase"/>
</dbReference>
<evidence type="ECO:0000256" key="6">
    <source>
        <dbReference type="ARBA" id="ARBA00023136"/>
    </source>
</evidence>
<proteinExistence type="inferred from homology"/>
<dbReference type="Proteomes" id="UP000037558">
    <property type="component" value="Unassembled WGS sequence"/>
</dbReference>
<feature type="transmembrane region" description="Helical" evidence="7">
    <location>
        <begin position="101"/>
        <end position="118"/>
    </location>
</feature>
<dbReference type="RefSeq" id="WP_053400674.1">
    <property type="nucleotide sequence ID" value="NZ_CP061868.1"/>
</dbReference>
<evidence type="ECO:0000256" key="1">
    <source>
        <dbReference type="ARBA" id="ARBA00004651"/>
    </source>
</evidence>
<keyword evidence="5 7" id="KW-1133">Transmembrane helix</keyword>
<evidence type="ECO:0000256" key="2">
    <source>
        <dbReference type="ARBA" id="ARBA00006679"/>
    </source>
</evidence>
<feature type="transmembrane region" description="Helical" evidence="7">
    <location>
        <begin position="7"/>
        <end position="28"/>
    </location>
</feature>
<dbReference type="GO" id="GO:0005886">
    <property type="term" value="C:plasma membrane"/>
    <property type="evidence" value="ECO:0007669"/>
    <property type="project" value="UniProtKB-SubCell"/>
</dbReference>
<feature type="transmembrane region" description="Helical" evidence="7">
    <location>
        <begin position="74"/>
        <end position="95"/>
    </location>
</feature>
<keyword evidence="9" id="KW-1185">Reference proteome</keyword>
<evidence type="ECO:0000313" key="9">
    <source>
        <dbReference type="Proteomes" id="UP000037558"/>
    </source>
</evidence>
<dbReference type="OrthoDB" id="886570at2"/>
<keyword evidence="3" id="KW-1003">Cell membrane</keyword>
<name>A0A0M0L8U5_9BACI</name>
<evidence type="ECO:0000256" key="5">
    <source>
        <dbReference type="ARBA" id="ARBA00022989"/>
    </source>
</evidence>
<comment type="caution">
    <text evidence="8">The sequence shown here is derived from an EMBL/GenBank/DDBJ whole genome shotgun (WGS) entry which is preliminary data.</text>
</comment>
<dbReference type="AlphaFoldDB" id="A0A0M0L8U5"/>
<keyword evidence="6 7" id="KW-0472">Membrane</keyword>
<evidence type="ECO:0000256" key="3">
    <source>
        <dbReference type="ARBA" id="ARBA00022475"/>
    </source>
</evidence>
<dbReference type="Pfam" id="PF07681">
    <property type="entry name" value="DoxX"/>
    <property type="match status" value="1"/>
</dbReference>
<evidence type="ECO:0000256" key="7">
    <source>
        <dbReference type="SAM" id="Phobius"/>
    </source>
</evidence>
<dbReference type="PANTHER" id="PTHR33452:SF1">
    <property type="entry name" value="INNER MEMBRANE PROTEIN YPHA-RELATED"/>
    <property type="match status" value="1"/>
</dbReference>
<sequence length="130" mass="14001">MNKRYEVAGLFIRIVLGITFFIHGLTKFQDGISNTVGFFNSVGIPGSLAYVVAIIELVGGLLLILGLGTRWVSALLFIVMLGAMITVKFSAGFVGGYELDLALLAMALYLVISGSKVLSIDKLFTKESTY</sequence>